<evidence type="ECO:0000313" key="2">
    <source>
        <dbReference type="EMBL" id="KAH1176294.1"/>
    </source>
</evidence>
<evidence type="ECO:0000313" key="3">
    <source>
        <dbReference type="Proteomes" id="UP000827986"/>
    </source>
</evidence>
<evidence type="ECO:0000256" key="1">
    <source>
        <dbReference type="SAM" id="SignalP"/>
    </source>
</evidence>
<name>A0A9D4B0G5_9SAUR</name>
<gene>
    <name evidence="2" type="ORF">KIL84_021028</name>
</gene>
<protein>
    <recommendedName>
        <fullName evidence="4">Secreted protein</fullName>
    </recommendedName>
</protein>
<reference evidence="2" key="1">
    <citation type="submission" date="2021-09" db="EMBL/GenBank/DDBJ databases">
        <title>The genome of Mauremys mutica provides insights into the evolution of semi-aquatic lifestyle.</title>
        <authorList>
            <person name="Gong S."/>
            <person name="Gao Y."/>
        </authorList>
    </citation>
    <scope>NUCLEOTIDE SEQUENCE</scope>
    <source>
        <strain evidence="2">MM-2020</strain>
        <tissue evidence="2">Muscle</tissue>
    </source>
</reference>
<feature type="chain" id="PRO_5038890701" description="Secreted protein" evidence="1">
    <location>
        <begin position="22"/>
        <end position="104"/>
    </location>
</feature>
<comment type="caution">
    <text evidence="2">The sequence shown here is derived from an EMBL/GenBank/DDBJ whole genome shotgun (WGS) entry which is preliminary data.</text>
</comment>
<dbReference type="EMBL" id="JAHDVG010000475">
    <property type="protein sequence ID" value="KAH1176294.1"/>
    <property type="molecule type" value="Genomic_DNA"/>
</dbReference>
<keyword evidence="1" id="KW-0732">Signal</keyword>
<proteinExistence type="predicted"/>
<evidence type="ECO:0008006" key="4">
    <source>
        <dbReference type="Google" id="ProtNLM"/>
    </source>
</evidence>
<dbReference type="AlphaFoldDB" id="A0A9D4B0G5"/>
<sequence>MTGSCQNLTYVLALLTCDALAGQGSQSIPGLCTAAASIFKRQPKTTAPSMQCSQATRRKMEHCRLGLSSRGQASLLKTGSCNGCRSAGGEPPGMTLTWPSDGHL</sequence>
<organism evidence="2 3">
    <name type="scientific">Mauremys mutica</name>
    <name type="common">yellowpond turtle</name>
    <dbReference type="NCBI Taxonomy" id="74926"/>
    <lineage>
        <taxon>Eukaryota</taxon>
        <taxon>Metazoa</taxon>
        <taxon>Chordata</taxon>
        <taxon>Craniata</taxon>
        <taxon>Vertebrata</taxon>
        <taxon>Euteleostomi</taxon>
        <taxon>Archelosauria</taxon>
        <taxon>Testudinata</taxon>
        <taxon>Testudines</taxon>
        <taxon>Cryptodira</taxon>
        <taxon>Durocryptodira</taxon>
        <taxon>Testudinoidea</taxon>
        <taxon>Geoemydidae</taxon>
        <taxon>Geoemydinae</taxon>
        <taxon>Mauremys</taxon>
    </lineage>
</organism>
<keyword evidence="3" id="KW-1185">Reference proteome</keyword>
<dbReference type="Proteomes" id="UP000827986">
    <property type="component" value="Unassembled WGS sequence"/>
</dbReference>
<feature type="signal peptide" evidence="1">
    <location>
        <begin position="1"/>
        <end position="21"/>
    </location>
</feature>
<accession>A0A9D4B0G5</accession>